<dbReference type="Pfam" id="PF00881">
    <property type="entry name" value="Nitroreductase"/>
    <property type="match status" value="1"/>
</dbReference>
<comment type="caution">
    <text evidence="2">The sequence shown here is derived from an EMBL/GenBank/DDBJ whole genome shotgun (WGS) entry which is preliminary data.</text>
</comment>
<dbReference type="InterPro" id="IPR029479">
    <property type="entry name" value="Nitroreductase"/>
</dbReference>
<dbReference type="GO" id="GO:0016491">
    <property type="term" value="F:oxidoreductase activity"/>
    <property type="evidence" value="ECO:0007669"/>
    <property type="project" value="InterPro"/>
</dbReference>
<evidence type="ECO:0000313" key="3">
    <source>
        <dbReference type="Proteomes" id="UP000294862"/>
    </source>
</evidence>
<dbReference type="InterPro" id="IPR000415">
    <property type="entry name" value="Nitroreductase-like"/>
</dbReference>
<dbReference type="CDD" id="cd02142">
    <property type="entry name" value="McbC_SagB-like_oxidoreductase"/>
    <property type="match status" value="1"/>
</dbReference>
<accession>A0A4R2IKZ4</accession>
<keyword evidence="3" id="KW-1185">Reference proteome</keyword>
<dbReference type="PANTHER" id="PTHR43745:SF2">
    <property type="entry name" value="NITROREDUCTASE MJ1384-RELATED"/>
    <property type="match status" value="1"/>
</dbReference>
<protein>
    <submittedName>
        <fullName evidence="2">Putative peptide maturation dehydrogenase</fullName>
    </submittedName>
</protein>
<dbReference type="InterPro" id="IPR020051">
    <property type="entry name" value="SagB-type_dehydrogenase"/>
</dbReference>
<name>A0A4R2IKZ4_9GAMM</name>
<dbReference type="PANTHER" id="PTHR43745">
    <property type="entry name" value="NITROREDUCTASE MJ1384-RELATED"/>
    <property type="match status" value="1"/>
</dbReference>
<dbReference type="InterPro" id="IPR052544">
    <property type="entry name" value="Bacteriocin_Proc_Enz"/>
</dbReference>
<dbReference type="AlphaFoldDB" id="A0A4R2IKZ4"/>
<dbReference type="RefSeq" id="WP_131993762.1">
    <property type="nucleotide sequence ID" value="NZ_JACGXM010000002.1"/>
</dbReference>
<dbReference type="EMBL" id="SLWQ01000001">
    <property type="protein sequence ID" value="TCO43385.1"/>
    <property type="molecule type" value="Genomic_DNA"/>
</dbReference>
<gene>
    <name evidence="2" type="ORF">EV148_101809</name>
</gene>
<dbReference type="SUPFAM" id="SSF55469">
    <property type="entry name" value="FMN-dependent nitroreductase-like"/>
    <property type="match status" value="1"/>
</dbReference>
<feature type="domain" description="Nitroreductase" evidence="1">
    <location>
        <begin position="182"/>
        <end position="372"/>
    </location>
</feature>
<dbReference type="InterPro" id="IPR030965">
    <property type="entry name" value="SagB-rel_DH_2"/>
</dbReference>
<reference evidence="2 3" key="1">
    <citation type="journal article" date="2015" name="Stand. Genomic Sci.">
        <title>Genomic Encyclopedia of Bacterial and Archaeal Type Strains, Phase III: the genomes of soil and plant-associated and newly described type strains.</title>
        <authorList>
            <person name="Whitman W.B."/>
            <person name="Woyke T."/>
            <person name="Klenk H.P."/>
            <person name="Zhou Y."/>
            <person name="Lilburn T.G."/>
            <person name="Beck B.J."/>
            <person name="De Vos P."/>
            <person name="Vandamme P."/>
            <person name="Eisen J.A."/>
            <person name="Garrity G."/>
            <person name="Hugenholtz P."/>
            <person name="Kyrpides N.C."/>
        </authorList>
    </citation>
    <scope>NUCLEOTIDE SEQUENCE [LARGE SCALE GENOMIC DNA]</scope>
    <source>
        <strain evidence="2 3">A3</strain>
    </source>
</reference>
<evidence type="ECO:0000313" key="2">
    <source>
        <dbReference type="EMBL" id="TCO43385.1"/>
    </source>
</evidence>
<dbReference type="NCBIfam" id="TIGR04511">
    <property type="entry name" value="SagB_rel_DH_2"/>
    <property type="match status" value="1"/>
</dbReference>
<evidence type="ECO:0000259" key="1">
    <source>
        <dbReference type="Pfam" id="PF00881"/>
    </source>
</evidence>
<dbReference type="Gene3D" id="3.40.109.10">
    <property type="entry name" value="NADH Oxidase"/>
    <property type="match status" value="1"/>
</dbReference>
<sequence>MQSEFRLRRCSVLFVEPRETLDLDLAGLLAGGDALASRCRWVALAPHLGAEVEIDDDELAALGRIGETPWRRHSDLASTTRPEVLARLLDLGLLISDAAPHEAMRRRDDLVRGTHWRALSAVAHMFSRWRGTDVADDARITRDRTLADLVDEYGLPPPHRVQCGEARIDLPDCEATALDRLLRSRTTCRNFDSRSELAPADFAAVLKRVFASHAVSEPLAGVRVIKRANPSGGGLHPLEAYLLLRGVQGVAAGLYHYDVVGHALEPLALLDAATATALAERFVAGQTYLSGAHALVVIAARFQRTFWKYRNHAKAYRVLLLEAGHVSQNIYLAATELGLGAFITAAINEGDIEQAFGLDPLEQGPIAVCGFGIRARRCDVPEFDPLGVVWDESGTQR</sequence>
<organism evidence="2 3">
    <name type="scientific">Dokdonella fugitiva</name>
    <dbReference type="NCBI Taxonomy" id="328517"/>
    <lineage>
        <taxon>Bacteria</taxon>
        <taxon>Pseudomonadati</taxon>
        <taxon>Pseudomonadota</taxon>
        <taxon>Gammaproteobacteria</taxon>
        <taxon>Lysobacterales</taxon>
        <taxon>Rhodanobacteraceae</taxon>
        <taxon>Dokdonella</taxon>
    </lineage>
</organism>
<dbReference type="OrthoDB" id="3723182at2"/>
<proteinExistence type="predicted"/>
<dbReference type="Proteomes" id="UP000294862">
    <property type="component" value="Unassembled WGS sequence"/>
</dbReference>
<dbReference type="NCBIfam" id="TIGR03605">
    <property type="entry name" value="antibiot_sagB"/>
    <property type="match status" value="1"/>
</dbReference>